<dbReference type="PANTHER" id="PTHR23327:SF42">
    <property type="entry name" value="LON PEPTIDASE N-TERMINAL DOMAIN AND RING FINGER PROTEIN C14F5.10C"/>
    <property type="match status" value="1"/>
</dbReference>
<dbReference type="SMART" id="SM00464">
    <property type="entry name" value="LON"/>
    <property type="match status" value="1"/>
</dbReference>
<dbReference type="CDD" id="cd16514">
    <property type="entry name" value="RING-HC_LONFs_rpt2"/>
    <property type="match status" value="1"/>
</dbReference>
<evidence type="ECO:0000256" key="5">
    <source>
        <dbReference type="SAM" id="MobiDB-lite"/>
    </source>
</evidence>
<dbReference type="GO" id="GO:0005737">
    <property type="term" value="C:cytoplasm"/>
    <property type="evidence" value="ECO:0007669"/>
    <property type="project" value="UniProtKB-ARBA"/>
</dbReference>
<evidence type="ECO:0000256" key="2">
    <source>
        <dbReference type="ARBA" id="ARBA00022771"/>
    </source>
</evidence>
<dbReference type="Pfam" id="PF02190">
    <property type="entry name" value="LON_substr_bdg"/>
    <property type="match status" value="1"/>
</dbReference>
<comment type="caution">
    <text evidence="7">The sequence shown here is derived from an EMBL/GenBank/DDBJ whole genome shotgun (WGS) entry which is preliminary data.</text>
</comment>
<dbReference type="PROSITE" id="PS00518">
    <property type="entry name" value="ZF_RING_1"/>
    <property type="match status" value="1"/>
</dbReference>
<dbReference type="Gene3D" id="3.30.40.10">
    <property type="entry name" value="Zinc/RING finger domain, C3HC4 (zinc finger)"/>
    <property type="match status" value="1"/>
</dbReference>
<protein>
    <recommendedName>
        <fullName evidence="6">RING-type domain-containing protein</fullName>
    </recommendedName>
</protein>
<dbReference type="PROSITE" id="PS50089">
    <property type="entry name" value="ZF_RING_2"/>
    <property type="match status" value="1"/>
</dbReference>
<dbReference type="Gene3D" id="2.30.130.40">
    <property type="entry name" value="LON domain-like"/>
    <property type="match status" value="1"/>
</dbReference>
<evidence type="ECO:0000256" key="4">
    <source>
        <dbReference type="PROSITE-ProRule" id="PRU00175"/>
    </source>
</evidence>
<feature type="domain" description="RING-type" evidence="6">
    <location>
        <begin position="255"/>
        <end position="297"/>
    </location>
</feature>
<dbReference type="SUPFAM" id="SSF48452">
    <property type="entry name" value="TPR-like"/>
    <property type="match status" value="1"/>
</dbReference>
<organism evidence="7 8">
    <name type="scientific">Effrenium voratum</name>
    <dbReference type="NCBI Taxonomy" id="2562239"/>
    <lineage>
        <taxon>Eukaryota</taxon>
        <taxon>Sar</taxon>
        <taxon>Alveolata</taxon>
        <taxon>Dinophyceae</taxon>
        <taxon>Suessiales</taxon>
        <taxon>Symbiodiniaceae</taxon>
        <taxon>Effrenium</taxon>
    </lineage>
</organism>
<keyword evidence="3" id="KW-0862">Zinc</keyword>
<dbReference type="SUPFAM" id="SSF88697">
    <property type="entry name" value="PUA domain-like"/>
    <property type="match status" value="1"/>
</dbReference>
<keyword evidence="8" id="KW-1185">Reference proteome</keyword>
<proteinExistence type="predicted"/>
<dbReference type="EMBL" id="CAUJNA010003743">
    <property type="protein sequence ID" value="CAJ1408965.1"/>
    <property type="molecule type" value="Genomic_DNA"/>
</dbReference>
<gene>
    <name evidence="7" type="ORF">EVOR1521_LOCUS30178</name>
</gene>
<dbReference type="Pfam" id="PF00097">
    <property type="entry name" value="zf-C3HC4"/>
    <property type="match status" value="1"/>
</dbReference>
<dbReference type="InterPro" id="IPR046336">
    <property type="entry name" value="Lon_prtase_N_sf"/>
</dbReference>
<name>A0AA36NDX5_9DINO</name>
<sequence>MPPAPAVPLVPPAPEPLARLLGLAEQVDADTEVPLGELDCAHCESLLHQPATLEDGLTVCLPCVKKRRMSGFIGEMSSFGHAQNVILSDLAAELRPDLAAAVAARQKGNACFAEGHWAKAEQAYSEAIASSPDLVLFCNRAIARLKLEDGAGALADSLQAVALARGPKRPMRDKAWLRLGQCLGSKEAAFAMAMAGATPQLQDVAAQLSEEELAKVEVWLKEGRCPGIEAQLPAKAPRPSLSFGQEEWLRSQLECPLCLGLLWEPASIPCGHTLCRCCLARTLDHAFDTAPSCPMCRKDLAPYLAWLNARARAQRVHGGAQIPVDKKIAAIIERCFSEKERLEREAQVRTAEAEADGRDFSVPIFICSMAMPSVACPLHIFEPRYRLMMRRCIDSGQRQFGMCLFPGAQYGTMLHIESFNQLPDGRSQIKTLGTRRFEVLEWGEKDGYATGKVRWLEDVAGEPGPEAAAETPSPHPSAARLRNAVQSLLQKLPEEVMPSLEQQLGPMPPADGKDGFCCPNFIFWCMGLASLPPRLCYELCFGDAFRQDAEKRLTTILEVFEKKIRLAKEREEPSPSPEAPHSPDASEAEGE</sequence>
<evidence type="ECO:0000259" key="6">
    <source>
        <dbReference type="PROSITE" id="PS50089"/>
    </source>
</evidence>
<dbReference type="GO" id="GO:0061630">
    <property type="term" value="F:ubiquitin protein ligase activity"/>
    <property type="evidence" value="ECO:0007669"/>
    <property type="project" value="TreeGrafter"/>
</dbReference>
<dbReference type="InterPro" id="IPR011990">
    <property type="entry name" value="TPR-like_helical_dom_sf"/>
</dbReference>
<dbReference type="InterPro" id="IPR013083">
    <property type="entry name" value="Znf_RING/FYVE/PHD"/>
</dbReference>
<dbReference type="PANTHER" id="PTHR23327">
    <property type="entry name" value="RING FINGER PROTEIN 127"/>
    <property type="match status" value="1"/>
</dbReference>
<dbReference type="Gene3D" id="1.25.40.10">
    <property type="entry name" value="Tetratricopeptide repeat domain"/>
    <property type="match status" value="1"/>
</dbReference>
<evidence type="ECO:0000256" key="1">
    <source>
        <dbReference type="ARBA" id="ARBA00022723"/>
    </source>
</evidence>
<dbReference type="InterPro" id="IPR001841">
    <property type="entry name" value="Znf_RING"/>
</dbReference>
<keyword evidence="2 4" id="KW-0863">Zinc-finger</keyword>
<evidence type="ECO:0000256" key="3">
    <source>
        <dbReference type="ARBA" id="ARBA00022833"/>
    </source>
</evidence>
<dbReference type="Proteomes" id="UP001178507">
    <property type="component" value="Unassembled WGS sequence"/>
</dbReference>
<keyword evidence="1" id="KW-0479">Metal-binding</keyword>
<reference evidence="7" key="1">
    <citation type="submission" date="2023-08" db="EMBL/GenBank/DDBJ databases">
        <authorList>
            <person name="Chen Y."/>
            <person name="Shah S."/>
            <person name="Dougan E. K."/>
            <person name="Thang M."/>
            <person name="Chan C."/>
        </authorList>
    </citation>
    <scope>NUCLEOTIDE SEQUENCE</scope>
</reference>
<dbReference type="InterPro" id="IPR018957">
    <property type="entry name" value="Znf_C3HC4_RING-type"/>
</dbReference>
<dbReference type="InterPro" id="IPR017907">
    <property type="entry name" value="Znf_RING_CS"/>
</dbReference>
<evidence type="ECO:0000313" key="8">
    <source>
        <dbReference type="Proteomes" id="UP001178507"/>
    </source>
</evidence>
<dbReference type="InterPro" id="IPR015947">
    <property type="entry name" value="PUA-like_sf"/>
</dbReference>
<dbReference type="SUPFAM" id="SSF57850">
    <property type="entry name" value="RING/U-box"/>
    <property type="match status" value="1"/>
</dbReference>
<dbReference type="GO" id="GO:0008270">
    <property type="term" value="F:zinc ion binding"/>
    <property type="evidence" value="ECO:0007669"/>
    <property type="project" value="UniProtKB-KW"/>
</dbReference>
<feature type="region of interest" description="Disordered" evidence="5">
    <location>
        <begin position="567"/>
        <end position="591"/>
    </location>
</feature>
<evidence type="ECO:0000313" key="7">
    <source>
        <dbReference type="EMBL" id="CAJ1408965.1"/>
    </source>
</evidence>
<dbReference type="InterPro" id="IPR003111">
    <property type="entry name" value="Lon_prtase_N"/>
</dbReference>
<dbReference type="AlphaFoldDB" id="A0AA36NDX5"/>
<accession>A0AA36NDX5</accession>
<dbReference type="SMART" id="SM00184">
    <property type="entry name" value="RING"/>
    <property type="match status" value="1"/>
</dbReference>